<keyword evidence="4 5" id="KW-0833">Ubl conjugation pathway</keyword>
<gene>
    <name evidence="7" type="ORF">H4R34_002099</name>
</gene>
<evidence type="ECO:0000256" key="3">
    <source>
        <dbReference type="ARBA" id="ARBA00015407"/>
    </source>
</evidence>
<reference evidence="7" key="1">
    <citation type="submission" date="2022-07" db="EMBL/GenBank/DDBJ databases">
        <title>Phylogenomic reconstructions and comparative analyses of Kickxellomycotina fungi.</title>
        <authorList>
            <person name="Reynolds N.K."/>
            <person name="Stajich J.E."/>
            <person name="Barry K."/>
            <person name="Grigoriev I.V."/>
            <person name="Crous P."/>
            <person name="Smith M.E."/>
        </authorList>
    </citation>
    <scope>NUCLEOTIDE SEQUENCE</scope>
    <source>
        <strain evidence="7">RSA 567</strain>
    </source>
</reference>
<dbReference type="InterPro" id="IPR000594">
    <property type="entry name" value="ThiF_NAD_FAD-bd"/>
</dbReference>
<evidence type="ECO:0000259" key="6">
    <source>
        <dbReference type="Pfam" id="PF00899"/>
    </source>
</evidence>
<feature type="domain" description="THIF-type NAD/FAD binding fold" evidence="6">
    <location>
        <begin position="7"/>
        <end position="501"/>
    </location>
</feature>
<sequence length="514" mass="57606">MDKTQRYDRQLRLWKAHGQARLEAARVCLLQATAVGSEVLKNLVLPGVGGFTIVDDQAVAPSDLGQNFFVTTQEVGQLRARVVTRHLKELNEDVQGQAVVEDPFTFAQTNAEALLAHSIVVATNFPCAHLLPLAALCWEHRIALVVANTAGFMGYIRVQVPEHTMFETHSNQSHDLRLDCPFPALHTFADSFNVDCQDSMAHGNIPSIVLLLHFLKRWRDKHPTQTALTYKDKKEIKSMIEQAVRNPNEENFEEAAQNAVQTLHKTETPDQVKRVFEHRSCKNLHASLNPAPFWILTRALADFVQEDPNGLLPLAGSIPDMKTDTQTFVQLQALYFEKAEEDVCKVRHHVSRLLTELDLPPNTVPDDDIRLACKNAVNLRVQWGTSIASERNKTLATDDLAVEDNFLWYLAFQTHTLYTGRDPVTSETVEHEVEQLLGKLDNSTSQQLRAHPEPLSSRVHYTLNHGDTELHNLAAWVGGVVAQEVVKLITHQYVPLANTLVVNGVDSTTQSFSL</sequence>
<dbReference type="Gene3D" id="3.40.50.720">
    <property type="entry name" value="NAD(P)-binding Rossmann-like Domain"/>
    <property type="match status" value="2"/>
</dbReference>
<dbReference type="GO" id="GO:0019781">
    <property type="term" value="F:NEDD8 activating enzyme activity"/>
    <property type="evidence" value="ECO:0007669"/>
    <property type="project" value="UniProtKB-UniRule"/>
</dbReference>
<dbReference type="Proteomes" id="UP001151582">
    <property type="component" value="Unassembled WGS sequence"/>
</dbReference>
<comment type="similarity">
    <text evidence="2 5">Belongs to the ubiquitin-activating E1 family. ULA1 subfamily.</text>
</comment>
<dbReference type="AlphaFoldDB" id="A0A9W8B366"/>
<evidence type="ECO:0000313" key="8">
    <source>
        <dbReference type="Proteomes" id="UP001151582"/>
    </source>
</evidence>
<evidence type="ECO:0000256" key="5">
    <source>
        <dbReference type="PIRNR" id="PIRNR039099"/>
    </source>
</evidence>
<dbReference type="PANTHER" id="PTHR10953">
    <property type="entry name" value="UBIQUITIN-ACTIVATING ENZYME E1"/>
    <property type="match status" value="1"/>
</dbReference>
<dbReference type="PANTHER" id="PTHR10953:SF29">
    <property type="entry name" value="NEDD8-ACTIVATING ENZYME E1 REGULATORY SUBUNIT"/>
    <property type="match status" value="1"/>
</dbReference>
<comment type="function">
    <text evidence="5">Regulatory subunit of the dimeric UBA3-ULA1 E1 enzyme.</text>
</comment>
<dbReference type="InterPro" id="IPR045886">
    <property type="entry name" value="ThiF/MoeB/HesA"/>
</dbReference>
<accession>A0A9W8B366</accession>
<evidence type="ECO:0000256" key="2">
    <source>
        <dbReference type="ARBA" id="ARBA00006868"/>
    </source>
</evidence>
<comment type="pathway">
    <text evidence="1 5">Protein modification; protein neddylation.</text>
</comment>
<proteinExistence type="inferred from homology"/>
<dbReference type="OrthoDB" id="1708823at2759"/>
<dbReference type="InterPro" id="IPR030667">
    <property type="entry name" value="APP-BP1"/>
</dbReference>
<organism evidence="7 8">
    <name type="scientific">Dimargaris verticillata</name>
    <dbReference type="NCBI Taxonomy" id="2761393"/>
    <lineage>
        <taxon>Eukaryota</taxon>
        <taxon>Fungi</taxon>
        <taxon>Fungi incertae sedis</taxon>
        <taxon>Zoopagomycota</taxon>
        <taxon>Kickxellomycotina</taxon>
        <taxon>Dimargaritomycetes</taxon>
        <taxon>Dimargaritales</taxon>
        <taxon>Dimargaritaceae</taxon>
        <taxon>Dimargaris</taxon>
    </lineage>
</organism>
<evidence type="ECO:0000313" key="7">
    <source>
        <dbReference type="EMBL" id="KAJ1981370.1"/>
    </source>
</evidence>
<protein>
    <recommendedName>
        <fullName evidence="3 5">NEDD8-activating enzyme E1 regulatory subunit</fullName>
    </recommendedName>
</protein>
<keyword evidence="8" id="KW-1185">Reference proteome</keyword>
<dbReference type="EMBL" id="JANBQB010000128">
    <property type="protein sequence ID" value="KAJ1981370.1"/>
    <property type="molecule type" value="Genomic_DNA"/>
</dbReference>
<evidence type="ECO:0000256" key="1">
    <source>
        <dbReference type="ARBA" id="ARBA00005032"/>
    </source>
</evidence>
<dbReference type="GO" id="GO:0005737">
    <property type="term" value="C:cytoplasm"/>
    <property type="evidence" value="ECO:0007669"/>
    <property type="project" value="TreeGrafter"/>
</dbReference>
<comment type="caution">
    <text evidence="7">The sequence shown here is derived from an EMBL/GenBank/DDBJ whole genome shotgun (WGS) entry which is preliminary data.</text>
</comment>
<dbReference type="FunFam" id="3.40.50.720:FF:000475">
    <property type="entry name" value="NEDD8-activating enzyme E1 regulatory subunit"/>
    <property type="match status" value="1"/>
</dbReference>
<dbReference type="InterPro" id="IPR035985">
    <property type="entry name" value="Ubiquitin-activating_enz"/>
</dbReference>
<dbReference type="PIRSF" id="PIRSF039099">
    <property type="entry name" value="APP-BP1"/>
    <property type="match status" value="1"/>
</dbReference>
<dbReference type="SUPFAM" id="SSF69572">
    <property type="entry name" value="Activating enzymes of the ubiquitin-like proteins"/>
    <property type="match status" value="1"/>
</dbReference>
<evidence type="ECO:0000256" key="4">
    <source>
        <dbReference type="ARBA" id="ARBA00022786"/>
    </source>
</evidence>
<dbReference type="GO" id="GO:0045116">
    <property type="term" value="P:protein neddylation"/>
    <property type="evidence" value="ECO:0007669"/>
    <property type="project" value="UniProtKB-UniRule"/>
</dbReference>
<name>A0A9W8B366_9FUNG</name>
<dbReference type="Pfam" id="PF00899">
    <property type="entry name" value="ThiF"/>
    <property type="match status" value="1"/>
</dbReference>